<evidence type="ECO:0000313" key="2">
    <source>
        <dbReference type="EMBL" id="MDQ0215970.1"/>
    </source>
</evidence>
<organism evidence="2 3">
    <name type="scientific">Oikeobacillus pervagus</name>
    <dbReference type="NCBI Taxonomy" id="1325931"/>
    <lineage>
        <taxon>Bacteria</taxon>
        <taxon>Bacillati</taxon>
        <taxon>Bacillota</taxon>
        <taxon>Bacilli</taxon>
        <taxon>Bacillales</taxon>
        <taxon>Bacillaceae</taxon>
        <taxon>Oikeobacillus</taxon>
    </lineage>
</organism>
<dbReference type="AlphaFoldDB" id="A0AAJ1WJS6"/>
<evidence type="ECO:0000313" key="3">
    <source>
        <dbReference type="Proteomes" id="UP001237207"/>
    </source>
</evidence>
<protein>
    <submittedName>
        <fullName evidence="2">Endonuclease IV</fullName>
    </submittedName>
</protein>
<evidence type="ECO:0000256" key="1">
    <source>
        <dbReference type="SAM" id="Coils"/>
    </source>
</evidence>
<dbReference type="InterPro" id="IPR025572">
    <property type="entry name" value="YgaB"/>
</dbReference>
<dbReference type="EMBL" id="JAUSUC010000032">
    <property type="protein sequence ID" value="MDQ0215970.1"/>
    <property type="molecule type" value="Genomic_DNA"/>
</dbReference>
<proteinExistence type="predicted"/>
<gene>
    <name evidence="2" type="ORF">J2S13_002392</name>
</gene>
<dbReference type="GO" id="GO:0004519">
    <property type="term" value="F:endonuclease activity"/>
    <property type="evidence" value="ECO:0007669"/>
    <property type="project" value="UniProtKB-KW"/>
</dbReference>
<keyword evidence="2" id="KW-0378">Hydrolase</keyword>
<feature type="coiled-coil region" evidence="1">
    <location>
        <begin position="25"/>
        <end position="75"/>
    </location>
</feature>
<keyword evidence="2" id="KW-0540">Nuclease</keyword>
<reference evidence="2" key="1">
    <citation type="submission" date="2023-07" db="EMBL/GenBank/DDBJ databases">
        <title>Genomic Encyclopedia of Type Strains, Phase IV (KMG-IV): sequencing the most valuable type-strain genomes for metagenomic binning, comparative biology and taxonomic classification.</title>
        <authorList>
            <person name="Goeker M."/>
        </authorList>
    </citation>
    <scope>NUCLEOTIDE SEQUENCE</scope>
    <source>
        <strain evidence="2">DSM 23947</strain>
    </source>
</reference>
<keyword evidence="2" id="KW-0255">Endonuclease</keyword>
<keyword evidence="1" id="KW-0175">Coiled coil</keyword>
<dbReference type="Proteomes" id="UP001237207">
    <property type="component" value="Unassembled WGS sequence"/>
</dbReference>
<accession>A0AAJ1WJS6</accession>
<sequence>MVKVLNQFNELVLEQMKTMDKLLYLQSEIERCQELEGELMKLHDLAKLDSIKQEINEMKKELKEIQQVFEAQTDQVIRTYQQQNRVLS</sequence>
<keyword evidence="3" id="KW-1185">Reference proteome</keyword>
<comment type="caution">
    <text evidence="2">The sequence shown here is derived from an EMBL/GenBank/DDBJ whole genome shotgun (WGS) entry which is preliminary data.</text>
</comment>
<dbReference type="Pfam" id="PF14182">
    <property type="entry name" value="YgaB"/>
    <property type="match status" value="1"/>
</dbReference>
<name>A0AAJ1WJS6_9BACI</name>